<sequence>MIEVERKHAELRKFATHSATAKTWFIEDYETVPKSDQTHHSFEQCLPNSKSHLAEIVDSEKIHDSAGDSKTIEQSKSCSNAELHKESQISLVECSDGSDAENGKNDAATNLSNIRSRQVYEDLKATNSSSQENLNIPSDSNSSIDKNGTLSTEENASTDTAEEIETLYPFTDSNEFIEYEDHRKSIPADMYKMCWVELSTVESAVNTMIDPESKCNTEKIIDSNKSQYAIAVDKSEGDSNIKNESTPKNEHFDEAKHEVKDKAAGSHQPKYSKCFLRLVRVLQPDLYEYIEDSPEVQQIIRTNKKLLLMTLKPSQKARSASQVAKTTGNQRQSHISAYNHPP</sequence>
<evidence type="ECO:0000313" key="4">
    <source>
        <dbReference type="Proteomes" id="UP000274504"/>
    </source>
</evidence>
<evidence type="ECO:0000313" key="3">
    <source>
        <dbReference type="EMBL" id="VUZ40954.1"/>
    </source>
</evidence>
<keyword evidence="5" id="KW-1185">Reference proteome</keyword>
<evidence type="ECO:0000313" key="5">
    <source>
        <dbReference type="Proteomes" id="UP000321570"/>
    </source>
</evidence>
<evidence type="ECO:0000313" key="2">
    <source>
        <dbReference type="EMBL" id="VDL63599.1"/>
    </source>
</evidence>
<feature type="compositionally biased region" description="Polar residues" evidence="1">
    <location>
        <begin position="315"/>
        <end position="336"/>
    </location>
</feature>
<dbReference type="OrthoDB" id="10521959at2759"/>
<gene>
    <name evidence="2" type="ORF">HDID_LOCUS10588</name>
    <name evidence="3" type="ORF">WMSIL1_LOCUS1746</name>
</gene>
<protein>
    <submittedName>
        <fullName evidence="6">BESS domain-containing protein</fullName>
    </submittedName>
</protein>
<reference evidence="6" key="1">
    <citation type="submission" date="2017-02" db="UniProtKB">
        <authorList>
            <consortium name="WormBaseParasite"/>
        </authorList>
    </citation>
    <scope>IDENTIFICATION</scope>
</reference>
<organism evidence="6">
    <name type="scientific">Hymenolepis diminuta</name>
    <name type="common">Rat tapeworm</name>
    <dbReference type="NCBI Taxonomy" id="6216"/>
    <lineage>
        <taxon>Eukaryota</taxon>
        <taxon>Metazoa</taxon>
        <taxon>Spiralia</taxon>
        <taxon>Lophotrochozoa</taxon>
        <taxon>Platyhelminthes</taxon>
        <taxon>Cestoda</taxon>
        <taxon>Eucestoda</taxon>
        <taxon>Cyclophyllidea</taxon>
        <taxon>Hymenolepididae</taxon>
        <taxon>Hymenolepis</taxon>
    </lineage>
</organism>
<feature type="compositionally biased region" description="Polar residues" evidence="1">
    <location>
        <begin position="125"/>
        <end position="159"/>
    </location>
</feature>
<feature type="region of interest" description="Disordered" evidence="1">
    <location>
        <begin position="125"/>
        <end position="161"/>
    </location>
</feature>
<feature type="region of interest" description="Disordered" evidence="1">
    <location>
        <begin position="315"/>
        <end position="342"/>
    </location>
</feature>
<proteinExistence type="predicted"/>
<dbReference type="Proteomes" id="UP000274504">
    <property type="component" value="Unassembled WGS sequence"/>
</dbReference>
<dbReference type="EMBL" id="UYSG01011781">
    <property type="protein sequence ID" value="VDL63599.1"/>
    <property type="molecule type" value="Genomic_DNA"/>
</dbReference>
<dbReference type="AlphaFoldDB" id="A0A0R3SXU8"/>
<dbReference type="EMBL" id="CABIJS010000044">
    <property type="protein sequence ID" value="VUZ40954.1"/>
    <property type="molecule type" value="Genomic_DNA"/>
</dbReference>
<dbReference type="WBParaSite" id="HDID_0001059001-mRNA-1">
    <property type="protein sequence ID" value="HDID_0001059001-mRNA-1"/>
    <property type="gene ID" value="HDID_0001059001"/>
</dbReference>
<accession>A0A0R3SXU8</accession>
<evidence type="ECO:0000313" key="6">
    <source>
        <dbReference type="WBParaSite" id="HDID_0001059001-mRNA-1"/>
    </source>
</evidence>
<dbReference type="Proteomes" id="UP000321570">
    <property type="component" value="Unassembled WGS sequence"/>
</dbReference>
<name>A0A0R3SXU8_HYMDI</name>
<evidence type="ECO:0000256" key="1">
    <source>
        <dbReference type="SAM" id="MobiDB-lite"/>
    </source>
</evidence>
<reference evidence="2 4" key="2">
    <citation type="submission" date="2018-11" db="EMBL/GenBank/DDBJ databases">
        <authorList>
            <consortium name="Pathogen Informatics"/>
        </authorList>
    </citation>
    <scope>NUCLEOTIDE SEQUENCE [LARGE SCALE GENOMIC DNA]</scope>
</reference>
<reference evidence="3 5" key="3">
    <citation type="submission" date="2019-07" db="EMBL/GenBank/DDBJ databases">
        <authorList>
            <person name="Jastrzebski P J."/>
            <person name="Paukszto L."/>
            <person name="Jastrzebski P J."/>
        </authorList>
    </citation>
    <scope>NUCLEOTIDE SEQUENCE [LARGE SCALE GENOMIC DNA]</scope>
    <source>
        <strain evidence="3 5">WMS-il1</strain>
    </source>
</reference>